<feature type="transmembrane region" description="Helical" evidence="5">
    <location>
        <begin position="145"/>
        <end position="165"/>
    </location>
</feature>
<evidence type="ECO:0000256" key="2">
    <source>
        <dbReference type="ARBA" id="ARBA00022692"/>
    </source>
</evidence>
<feature type="transmembrane region" description="Helical" evidence="5">
    <location>
        <begin position="120"/>
        <end position="139"/>
    </location>
</feature>
<dbReference type="GO" id="GO:0012505">
    <property type="term" value="C:endomembrane system"/>
    <property type="evidence" value="ECO:0007669"/>
    <property type="project" value="UniProtKB-SubCell"/>
</dbReference>
<feature type="transmembrane region" description="Helical" evidence="5">
    <location>
        <begin position="78"/>
        <end position="99"/>
    </location>
</feature>
<evidence type="ECO:0000256" key="4">
    <source>
        <dbReference type="ARBA" id="ARBA00023136"/>
    </source>
</evidence>
<feature type="transmembrane region" description="Helical" evidence="5">
    <location>
        <begin position="36"/>
        <end position="58"/>
    </location>
</feature>
<feature type="transmembrane region" description="Helical" evidence="5">
    <location>
        <begin position="6"/>
        <end position="24"/>
    </location>
</feature>
<comment type="subcellular location">
    <subcellularLocation>
        <location evidence="1">Endomembrane system</location>
        <topology evidence="1">Multi-pass membrane protein</topology>
    </subcellularLocation>
</comment>
<feature type="transmembrane region" description="Helical" evidence="5">
    <location>
        <begin position="197"/>
        <end position="218"/>
    </location>
</feature>
<evidence type="ECO:0000313" key="6">
    <source>
        <dbReference type="EMBL" id="KKN36903.1"/>
    </source>
</evidence>
<keyword evidence="4 5" id="KW-0472">Membrane</keyword>
<keyword evidence="3 5" id="KW-1133">Transmembrane helix</keyword>
<gene>
    <name evidence="6" type="ORF">LCGC14_0768860</name>
</gene>
<proteinExistence type="predicted"/>
<dbReference type="Gene3D" id="1.20.120.1630">
    <property type="match status" value="1"/>
</dbReference>
<evidence type="ECO:0000256" key="5">
    <source>
        <dbReference type="SAM" id="Phobius"/>
    </source>
</evidence>
<accession>A0A0F9T5T2</accession>
<dbReference type="Pfam" id="PF04191">
    <property type="entry name" value="PEMT"/>
    <property type="match status" value="1"/>
</dbReference>
<evidence type="ECO:0000256" key="3">
    <source>
        <dbReference type="ARBA" id="ARBA00022989"/>
    </source>
</evidence>
<comment type="caution">
    <text evidence="6">The sequence shown here is derived from an EMBL/GenBank/DDBJ whole genome shotgun (WGS) entry which is preliminary data.</text>
</comment>
<dbReference type="InterPro" id="IPR007318">
    <property type="entry name" value="Phopholipid_MeTrfase"/>
</dbReference>
<evidence type="ECO:0000256" key="1">
    <source>
        <dbReference type="ARBA" id="ARBA00004127"/>
    </source>
</evidence>
<protein>
    <recommendedName>
        <fullName evidence="7">Steroid 5-alpha reductase C-terminal domain-containing protein</fullName>
    </recommendedName>
</protein>
<dbReference type="AlphaFoldDB" id="A0A0F9T5T2"/>
<organism evidence="6">
    <name type="scientific">marine sediment metagenome</name>
    <dbReference type="NCBI Taxonomy" id="412755"/>
    <lineage>
        <taxon>unclassified sequences</taxon>
        <taxon>metagenomes</taxon>
        <taxon>ecological metagenomes</taxon>
    </lineage>
</organism>
<name>A0A0F9T5T2_9ZZZZ</name>
<sequence>MNILITIVLILLSIFLLCFFFFWVRTIRLLETKKSSFNFSIKIYAVICIICMNFIPIINSSFFTPIFKQNVSYFRQLWIWFFMLGFIFLILGLRILFLVRKMLKKKKSEGIQEKLKTKGVYVIIRHPTLFSWLIIYLALSFVFDSLYGVILFPFFLILLELHCFLKEKYILIKKYGKVYKSYMEKVPYRLISPPYNYLLFIIAFLVFYIGLINSAYIFK</sequence>
<dbReference type="EMBL" id="LAZR01001934">
    <property type="protein sequence ID" value="KKN36903.1"/>
    <property type="molecule type" value="Genomic_DNA"/>
</dbReference>
<reference evidence="6" key="1">
    <citation type="journal article" date="2015" name="Nature">
        <title>Complex archaea that bridge the gap between prokaryotes and eukaryotes.</title>
        <authorList>
            <person name="Spang A."/>
            <person name="Saw J.H."/>
            <person name="Jorgensen S.L."/>
            <person name="Zaremba-Niedzwiedzka K."/>
            <person name="Martijn J."/>
            <person name="Lind A.E."/>
            <person name="van Eijk R."/>
            <person name="Schleper C."/>
            <person name="Guy L."/>
            <person name="Ettema T.J."/>
        </authorList>
    </citation>
    <scope>NUCLEOTIDE SEQUENCE</scope>
</reference>
<keyword evidence="2 5" id="KW-0812">Transmembrane</keyword>
<evidence type="ECO:0008006" key="7">
    <source>
        <dbReference type="Google" id="ProtNLM"/>
    </source>
</evidence>